<feature type="transmembrane region" description="Helical" evidence="2">
    <location>
        <begin position="269"/>
        <end position="292"/>
    </location>
</feature>
<evidence type="ECO:0000313" key="4">
    <source>
        <dbReference type="EMBL" id="WAR28504.1"/>
    </source>
</evidence>
<dbReference type="InterPro" id="IPR036179">
    <property type="entry name" value="Ig-like_dom_sf"/>
</dbReference>
<dbReference type="InterPro" id="IPR013783">
    <property type="entry name" value="Ig-like_fold"/>
</dbReference>
<dbReference type="InterPro" id="IPR007110">
    <property type="entry name" value="Ig-like_dom"/>
</dbReference>
<reference evidence="4" key="1">
    <citation type="submission" date="2022-11" db="EMBL/GenBank/DDBJ databases">
        <title>Centuries of genome instability and evolution in soft-shell clam transmissible cancer (bioRxiv).</title>
        <authorList>
            <person name="Hart S.F.M."/>
            <person name="Yonemitsu M.A."/>
            <person name="Giersch R.M."/>
            <person name="Beal B.F."/>
            <person name="Arriagada G."/>
            <person name="Davis B.W."/>
            <person name="Ostrander E.A."/>
            <person name="Goff S.P."/>
            <person name="Metzger M.J."/>
        </authorList>
    </citation>
    <scope>NUCLEOTIDE SEQUENCE</scope>
    <source>
        <strain evidence="4">MELC-2E11</strain>
        <tissue evidence="4">Siphon/mantle</tissue>
    </source>
</reference>
<keyword evidence="5" id="KW-1185">Reference proteome</keyword>
<evidence type="ECO:0000313" key="5">
    <source>
        <dbReference type="Proteomes" id="UP001164746"/>
    </source>
</evidence>
<dbReference type="Pfam" id="PF08205">
    <property type="entry name" value="C2-set_2"/>
    <property type="match status" value="1"/>
</dbReference>
<dbReference type="Gene3D" id="2.60.40.10">
    <property type="entry name" value="Immunoglobulins"/>
    <property type="match status" value="2"/>
</dbReference>
<accession>A0ABY7G5A1</accession>
<organism evidence="4 5">
    <name type="scientific">Mya arenaria</name>
    <name type="common">Soft-shell clam</name>
    <dbReference type="NCBI Taxonomy" id="6604"/>
    <lineage>
        <taxon>Eukaryota</taxon>
        <taxon>Metazoa</taxon>
        <taxon>Spiralia</taxon>
        <taxon>Lophotrochozoa</taxon>
        <taxon>Mollusca</taxon>
        <taxon>Bivalvia</taxon>
        <taxon>Autobranchia</taxon>
        <taxon>Heteroconchia</taxon>
        <taxon>Euheterodonta</taxon>
        <taxon>Imparidentia</taxon>
        <taxon>Neoheterodontei</taxon>
        <taxon>Myida</taxon>
        <taxon>Myoidea</taxon>
        <taxon>Myidae</taxon>
        <taxon>Mya</taxon>
    </lineage>
</organism>
<dbReference type="SUPFAM" id="SSF48726">
    <property type="entry name" value="Immunoglobulin"/>
    <property type="match status" value="2"/>
</dbReference>
<keyword evidence="2" id="KW-0812">Transmembrane</keyword>
<keyword evidence="2" id="KW-0472">Membrane</keyword>
<dbReference type="Proteomes" id="UP001164746">
    <property type="component" value="Chromosome 15"/>
</dbReference>
<proteinExistence type="predicted"/>
<feature type="domain" description="Ig-like" evidence="3">
    <location>
        <begin position="158"/>
        <end position="242"/>
    </location>
</feature>
<evidence type="ECO:0000259" key="3">
    <source>
        <dbReference type="PROSITE" id="PS50835"/>
    </source>
</evidence>
<keyword evidence="2" id="KW-1133">Transmembrane helix</keyword>
<dbReference type="EMBL" id="CP111026">
    <property type="protein sequence ID" value="WAR28504.1"/>
    <property type="molecule type" value="Genomic_DNA"/>
</dbReference>
<name>A0ABY7G5A1_MYAAR</name>
<keyword evidence="1" id="KW-1015">Disulfide bond</keyword>
<dbReference type="InterPro" id="IPR013162">
    <property type="entry name" value="CD80_C2-set"/>
</dbReference>
<gene>
    <name evidence="4" type="ORF">MAR_014208</name>
</gene>
<evidence type="ECO:0000256" key="1">
    <source>
        <dbReference type="ARBA" id="ARBA00023157"/>
    </source>
</evidence>
<sequence length="360" mass="40733">MLLSDRHLSETELTNKEFVLTVHNITSSGQYSVQCTQGRVNGDKYTDIVKVNVIVQQQKPVLRVPTLKEGEPANITCISKGGRPTSRLSIMIDERNMSGSSETISVNDTPTDTNTIQMTLNGNAKRDWNSKSVICTQQTDLFTDNVSDRKIINCKYPPSTLFMENPRPPLELQEVYFLTFRCNISDFNDNCSLNWNWDKSEQDSRTEQTNGLSTFVLNATKEDNEHTLICSVHCSSFQVNLSDSYTIRVPFLVNQRKESITEPVSCSPLPWVAAAVVFFILIALIVMNVAVLRKKKSTSPSIERITEKTPEIQPISVQTEVAAEYRNTTPEIQTYEEIEMEIHTYEAYKSSGETEHPYGH</sequence>
<dbReference type="PROSITE" id="PS50835">
    <property type="entry name" value="IG_LIKE"/>
    <property type="match status" value="1"/>
</dbReference>
<protein>
    <recommendedName>
        <fullName evidence="3">Ig-like domain-containing protein</fullName>
    </recommendedName>
</protein>
<evidence type="ECO:0000256" key="2">
    <source>
        <dbReference type="SAM" id="Phobius"/>
    </source>
</evidence>